<evidence type="ECO:0000259" key="2">
    <source>
        <dbReference type="Pfam" id="PF04937"/>
    </source>
</evidence>
<dbReference type="Proteomes" id="UP000288805">
    <property type="component" value="Unassembled WGS sequence"/>
</dbReference>
<dbReference type="CDD" id="cd09272">
    <property type="entry name" value="RNase_HI_RT_Ty1"/>
    <property type="match status" value="1"/>
</dbReference>
<feature type="compositionally biased region" description="Low complexity" evidence="1">
    <location>
        <begin position="182"/>
        <end position="193"/>
    </location>
</feature>
<dbReference type="InterPro" id="IPR007021">
    <property type="entry name" value="DUF659"/>
</dbReference>
<feature type="compositionally biased region" description="Acidic residues" evidence="1">
    <location>
        <begin position="826"/>
        <end position="843"/>
    </location>
</feature>
<dbReference type="Pfam" id="PF05699">
    <property type="entry name" value="Dimer_Tnp_hAT"/>
    <property type="match status" value="1"/>
</dbReference>
<feature type="domain" description="DUF659" evidence="2">
    <location>
        <begin position="343"/>
        <end position="434"/>
    </location>
</feature>
<dbReference type="EMBL" id="QGNW01002591">
    <property type="protein sequence ID" value="RVW16078.1"/>
    <property type="molecule type" value="Genomic_DNA"/>
</dbReference>
<name>A0A438BYQ7_VITVI</name>
<organism evidence="4 5">
    <name type="scientific">Vitis vinifera</name>
    <name type="common">Grape</name>
    <dbReference type="NCBI Taxonomy" id="29760"/>
    <lineage>
        <taxon>Eukaryota</taxon>
        <taxon>Viridiplantae</taxon>
        <taxon>Streptophyta</taxon>
        <taxon>Embryophyta</taxon>
        <taxon>Tracheophyta</taxon>
        <taxon>Spermatophyta</taxon>
        <taxon>Magnoliopsida</taxon>
        <taxon>eudicotyledons</taxon>
        <taxon>Gunneridae</taxon>
        <taxon>Pentapetalae</taxon>
        <taxon>rosids</taxon>
        <taxon>Vitales</taxon>
        <taxon>Vitaceae</taxon>
        <taxon>Viteae</taxon>
        <taxon>Vitis</taxon>
    </lineage>
</organism>
<dbReference type="GO" id="GO:0046983">
    <property type="term" value="F:protein dimerization activity"/>
    <property type="evidence" value="ECO:0007669"/>
    <property type="project" value="InterPro"/>
</dbReference>
<comment type="caution">
    <text evidence="4">The sequence shown here is derived from an EMBL/GenBank/DDBJ whole genome shotgun (WGS) entry which is preliminary data.</text>
</comment>
<feature type="domain" description="HAT C-terminal dimerisation" evidence="3">
    <location>
        <begin position="660"/>
        <end position="726"/>
    </location>
</feature>
<feature type="region of interest" description="Disordered" evidence="1">
    <location>
        <begin position="167"/>
        <end position="265"/>
    </location>
</feature>
<evidence type="ECO:0000256" key="1">
    <source>
        <dbReference type="SAM" id="MobiDB-lite"/>
    </source>
</evidence>
<gene>
    <name evidence="4" type="primary">RE1_2346</name>
    <name evidence="4" type="ORF">CK203_079094</name>
</gene>
<dbReference type="SUPFAM" id="SSF56672">
    <property type="entry name" value="DNA/RNA polymerases"/>
    <property type="match status" value="1"/>
</dbReference>
<dbReference type="AlphaFoldDB" id="A0A438BYQ7"/>
<sequence length="850" mass="96400">MDPNHKLGEAKEEPVVDKKMYQRLVGRLIYLTHTRPNIAYSVSVISQFMHDLREPHLQAAYRVLHYLKDNPRKGMLFKKNNTLALEAYTDADYAGSLVDQRSTTGYCTFLGGNLITWRSKKQNVVTRSSTESKFRVIAQGLCELLWLKIILDDLRIKTIVLKGAPRLGAARGDAPSRRRRLGAQGARLQQGTRRSPESPPTARPGTISFSSSSSSSSSSSRVAETPPSPRTNVTNISSGGSNRGGSGGRTFSSKKPRQKGPMDHFFTPNAEMVVQNQRSGKMNQTTINDAYKKEARERACTLITRWMYEAAIPFNAVTYPSFQPMIEAIGQYGVGMKGPTFHEGTMFMQSIDTSSMIKTGEKMFELLDKWVEQVGEENVVQVITDNHSSYVMTGRLLELKRPHLYWTPCAAHCLDLMLEDIGKLPNIKRTLERAISLNGYIYNRSGLLNMMRRFIGQRELLRPAKTRFATAFITLSRLHEQKNNLRKMFTSSDWSDSKWAKEQKGKTIANIVLMPSFWNTIVFCLKVSGPLVRVLRLVDGEKKAPMGYIYEAMNRAKDAIVRSFNGNEEKYKEIFNIIDKRWEIQLHRPLHAAGYFLNPEFFYDKPEIEHDADIMSDLYKCILRLTRDPAKQEKVVAEVSLFTNAQGLFGNELAVRTRKTRAPAEWWAAYGASAPNLQKFAMKVLNLTCSASGCERNWSIFENIHSKRRNRLDHQRLNDLVYIKYNRALKRRYNERNTIDPISLKDIDDSNEWLIGRMEDEDSHGGAQDDFVFDDDNLTWGDVARAAGPEEARFDTRARARASSSIIPPTRGIASSSRTLPSYSLIDEDEDGDMVDSADEENGEGYKCGD</sequence>
<dbReference type="InterPro" id="IPR043502">
    <property type="entry name" value="DNA/RNA_pol_sf"/>
</dbReference>
<dbReference type="PANTHER" id="PTHR32166">
    <property type="entry name" value="OSJNBA0013A04.12 PROTEIN"/>
    <property type="match status" value="1"/>
</dbReference>
<dbReference type="PANTHER" id="PTHR32166:SF74">
    <property type="entry name" value="OS05G0256350 PROTEIN"/>
    <property type="match status" value="1"/>
</dbReference>
<dbReference type="SUPFAM" id="SSF53098">
    <property type="entry name" value="Ribonuclease H-like"/>
    <property type="match status" value="1"/>
</dbReference>
<feature type="region of interest" description="Disordered" evidence="1">
    <location>
        <begin position="797"/>
        <end position="850"/>
    </location>
</feature>
<evidence type="ECO:0000313" key="5">
    <source>
        <dbReference type="Proteomes" id="UP000288805"/>
    </source>
</evidence>
<evidence type="ECO:0000259" key="3">
    <source>
        <dbReference type="Pfam" id="PF05699"/>
    </source>
</evidence>
<dbReference type="InterPro" id="IPR008906">
    <property type="entry name" value="HATC_C_dom"/>
</dbReference>
<accession>A0A438BYQ7</accession>
<dbReference type="InterPro" id="IPR012337">
    <property type="entry name" value="RNaseH-like_sf"/>
</dbReference>
<dbReference type="Pfam" id="PF04937">
    <property type="entry name" value="DUF659"/>
    <property type="match status" value="1"/>
</dbReference>
<feature type="compositionally biased region" description="Polar residues" evidence="1">
    <location>
        <begin position="802"/>
        <end position="822"/>
    </location>
</feature>
<reference evidence="4 5" key="1">
    <citation type="journal article" date="2018" name="PLoS Genet.">
        <title>Population sequencing reveals clonal diversity and ancestral inbreeding in the grapevine cultivar Chardonnay.</title>
        <authorList>
            <person name="Roach M.J."/>
            <person name="Johnson D.L."/>
            <person name="Bohlmann J."/>
            <person name="van Vuuren H.J."/>
            <person name="Jones S.J."/>
            <person name="Pretorius I.S."/>
            <person name="Schmidt S.A."/>
            <person name="Borneman A.R."/>
        </authorList>
    </citation>
    <scope>NUCLEOTIDE SEQUENCE [LARGE SCALE GENOMIC DNA]</scope>
    <source>
        <strain evidence="5">cv. Chardonnay</strain>
        <tissue evidence="4">Leaf</tissue>
    </source>
</reference>
<protein>
    <submittedName>
        <fullName evidence="4">Retrovirus-related Pol polyprotein from transposon RE1</fullName>
    </submittedName>
</protein>
<feature type="compositionally biased region" description="Low complexity" evidence="1">
    <location>
        <begin position="208"/>
        <end position="220"/>
    </location>
</feature>
<proteinExistence type="predicted"/>
<evidence type="ECO:0000313" key="4">
    <source>
        <dbReference type="EMBL" id="RVW16078.1"/>
    </source>
</evidence>